<dbReference type="CDD" id="cd16981">
    <property type="entry name" value="CID_RPRD_like"/>
    <property type="match status" value="1"/>
</dbReference>
<keyword evidence="5" id="KW-1185">Reference proteome</keyword>
<dbReference type="PANTHER" id="PTHR12460">
    <property type="entry name" value="CYCLIN-DEPENDENT KINASE INHIBITOR-RELATED PROTEIN"/>
    <property type="match status" value="1"/>
</dbReference>
<accession>A0A8I6RH18</accession>
<feature type="compositionally biased region" description="Polar residues" evidence="2">
    <location>
        <begin position="637"/>
        <end position="656"/>
    </location>
</feature>
<dbReference type="AlphaFoldDB" id="A0A8I6RH18"/>
<feature type="region of interest" description="Disordered" evidence="2">
    <location>
        <begin position="445"/>
        <end position="470"/>
    </location>
</feature>
<feature type="compositionally biased region" description="Pro residues" evidence="2">
    <location>
        <begin position="566"/>
        <end position="593"/>
    </location>
</feature>
<proteinExistence type="predicted"/>
<dbReference type="Gene3D" id="1.25.40.90">
    <property type="match status" value="1"/>
</dbReference>
<reference evidence="4" key="1">
    <citation type="submission" date="2022-01" db="UniProtKB">
        <authorList>
            <consortium name="EnsemblMetazoa"/>
        </authorList>
    </citation>
    <scope>IDENTIFICATION</scope>
</reference>
<feature type="domain" description="CID" evidence="3">
    <location>
        <begin position="10"/>
        <end position="139"/>
    </location>
</feature>
<feature type="region of interest" description="Disordered" evidence="2">
    <location>
        <begin position="862"/>
        <end position="883"/>
    </location>
</feature>
<organism evidence="4 5">
    <name type="scientific">Cimex lectularius</name>
    <name type="common">Bed bug</name>
    <name type="synonym">Acanthia lectularia</name>
    <dbReference type="NCBI Taxonomy" id="79782"/>
    <lineage>
        <taxon>Eukaryota</taxon>
        <taxon>Metazoa</taxon>
        <taxon>Ecdysozoa</taxon>
        <taxon>Arthropoda</taxon>
        <taxon>Hexapoda</taxon>
        <taxon>Insecta</taxon>
        <taxon>Pterygota</taxon>
        <taxon>Neoptera</taxon>
        <taxon>Paraneoptera</taxon>
        <taxon>Hemiptera</taxon>
        <taxon>Heteroptera</taxon>
        <taxon>Panheteroptera</taxon>
        <taxon>Cimicomorpha</taxon>
        <taxon>Cimicidae</taxon>
        <taxon>Cimex</taxon>
    </lineage>
</organism>
<dbReference type="RefSeq" id="XP_014246180.1">
    <property type="nucleotide sequence ID" value="XM_014390694.2"/>
</dbReference>
<evidence type="ECO:0000313" key="4">
    <source>
        <dbReference type="EnsemblMetazoa" id="XP_014246180.1"/>
    </source>
</evidence>
<feature type="coiled-coil region" evidence="1">
    <location>
        <begin position="262"/>
        <end position="293"/>
    </location>
</feature>
<dbReference type="GO" id="GO:0000993">
    <property type="term" value="F:RNA polymerase II complex binding"/>
    <property type="evidence" value="ECO:0007669"/>
    <property type="project" value="TreeGrafter"/>
</dbReference>
<protein>
    <recommendedName>
        <fullName evidence="3">CID domain-containing protein</fullName>
    </recommendedName>
</protein>
<evidence type="ECO:0000313" key="5">
    <source>
        <dbReference type="Proteomes" id="UP000494040"/>
    </source>
</evidence>
<dbReference type="Gene3D" id="6.10.250.2560">
    <property type="match status" value="1"/>
</dbReference>
<dbReference type="OrthoDB" id="10069473at2759"/>
<dbReference type="InterPro" id="IPR006569">
    <property type="entry name" value="CID_dom"/>
</dbReference>
<dbReference type="GeneID" id="106664726"/>
<keyword evidence="1" id="KW-0175">Coiled coil</keyword>
<dbReference type="EnsemblMetazoa" id="XM_014390694.2">
    <property type="protein sequence ID" value="XP_014246180.1"/>
    <property type="gene ID" value="LOC106664726"/>
</dbReference>
<dbReference type="SMART" id="SM00582">
    <property type="entry name" value="RPR"/>
    <property type="match status" value="1"/>
</dbReference>
<evidence type="ECO:0000256" key="2">
    <source>
        <dbReference type="SAM" id="MobiDB-lite"/>
    </source>
</evidence>
<dbReference type="Proteomes" id="UP000494040">
    <property type="component" value="Unassembled WGS sequence"/>
</dbReference>
<feature type="compositionally biased region" description="Basic and acidic residues" evidence="2">
    <location>
        <begin position="525"/>
        <end position="538"/>
    </location>
</feature>
<evidence type="ECO:0000256" key="1">
    <source>
        <dbReference type="SAM" id="Coils"/>
    </source>
</evidence>
<dbReference type="KEGG" id="clec:106664726"/>
<feature type="region of interest" description="Disordered" evidence="2">
    <location>
        <begin position="509"/>
        <end position="657"/>
    </location>
</feature>
<evidence type="ECO:0000259" key="3">
    <source>
        <dbReference type="PROSITE" id="PS51391"/>
    </source>
</evidence>
<dbReference type="InterPro" id="IPR008942">
    <property type="entry name" value="ENTH_VHS"/>
</dbReference>
<sequence length="883" mass="99512">MTGVEGKKAMESFNEQAFEQKLYQLKDTHDSIASLSSWCLFNQQHYSKIVSTWLSVLKRVRTDHRVLMFYLANDVIQYSKRKQLPYVDAFAPALQKATTMVRDESIRNKILRLFKIWDDRNIYDESFLVDLSGLLTHGNKSNPRVDIEDYQPSILYSRLKSCKNLEKDTEYKLKIMNESSMTISDIEGLQTTLKDRKASEDVVSDIDETMKKVTAYINALEAEVKERKGLLDLLDTGDQYYERDYGEAKIVVNAYKCFTNRVKGVKRKLEIKMEELEEILQRHQKERATADSQEYGVNFPSHGSFMSGSASKDPTLANKLDDFKRVKADSLTKFPADSTYDLRKEHALRSQTSDLPDKVVYTEYDNPQPVPPVEKTAWESSYPSLDQRLALHKFSEGRLEMKPTSSQLPQTVASSKPVLRNVQPIKTQILDQTTGIDPVMLQNWNSDKDFESPESPPSFEKAGISRPNDDVDMRIKDIDHRNLISLTSRSPTGWSPISAYGDEVLAMSPDDNNVGSIDMDLSDDDDKKPVGKPIEDTSKTSQTHNLHTPEMLPEQNPSFFTSPMLLLPPPPPPSPPSHSVQPPPPPPPLPPVISPSTPVLKGWSQAGTTEYPRNHSDSFPSMSVPPPPPVLLTSPTQRQYQSYESSTSCSPVTASPSLKAGSISPYSPVHVPPPPPPPPPLTPIQYRPLHMNQPNFSQRFSRYSSDYTRPGNITRPTSVTDYNHRSQSISSYNLINCDGRLRPDESPPFNSGHPNQYNHPVPSSYGGVTQNNRQNANLIPTDNLPLYSQAPPFNTLVPGNGITPSPENNRLNLPQTNMNQTSPRYNTGANIRVVNTNQSSFNPRIPHFNSMLRPNINNQQFPIPPRLPHSNQNNKFSGFHKWS</sequence>
<dbReference type="PANTHER" id="PTHR12460:SF40">
    <property type="entry name" value="REGULATION OF NUCLEAR PRE-MRNA DOMAIN-CONTAINING PROTEIN 2"/>
    <property type="match status" value="1"/>
</dbReference>
<dbReference type="Pfam" id="PF04818">
    <property type="entry name" value="CID"/>
    <property type="match status" value="1"/>
</dbReference>
<dbReference type="GO" id="GO:0031124">
    <property type="term" value="P:mRNA 3'-end processing"/>
    <property type="evidence" value="ECO:0007669"/>
    <property type="project" value="TreeGrafter"/>
</dbReference>
<name>A0A8I6RH18_CIMLE</name>
<dbReference type="SUPFAM" id="SSF48464">
    <property type="entry name" value="ENTH/VHS domain"/>
    <property type="match status" value="1"/>
</dbReference>
<dbReference type="PROSITE" id="PS51391">
    <property type="entry name" value="CID"/>
    <property type="match status" value="1"/>
</dbReference>